<reference evidence="1 2" key="1">
    <citation type="submission" date="2019-06" db="EMBL/GenBank/DDBJ databases">
        <title>Cerasibacillus sp. nov., isolated from maize field.</title>
        <authorList>
            <person name="Lin S.-Y."/>
            <person name="Tsai C.-F."/>
            <person name="Young C.-C."/>
        </authorList>
    </citation>
    <scope>NUCLEOTIDE SEQUENCE [LARGE SCALE GENOMIC DNA]</scope>
    <source>
        <strain evidence="1 2">CC-CFT480</strain>
    </source>
</reference>
<dbReference type="AlphaFoldDB" id="A0A5C8NFW0"/>
<evidence type="ECO:0000313" key="2">
    <source>
        <dbReference type="Proteomes" id="UP000321574"/>
    </source>
</evidence>
<dbReference type="InterPro" id="IPR027396">
    <property type="entry name" value="DsrEFH-like"/>
</dbReference>
<dbReference type="RefSeq" id="WP_147670745.1">
    <property type="nucleotide sequence ID" value="NZ_VDUW01000017.1"/>
</dbReference>
<dbReference type="OrthoDB" id="9812053at2"/>
<keyword evidence="2" id="KW-1185">Reference proteome</keyword>
<name>A0A5C8NFW0_9BACI</name>
<dbReference type="Proteomes" id="UP000321574">
    <property type="component" value="Unassembled WGS sequence"/>
</dbReference>
<protein>
    <submittedName>
        <fullName evidence="1">Uncharacterized protein</fullName>
    </submittedName>
</protein>
<dbReference type="SUPFAM" id="SSF75169">
    <property type="entry name" value="DsrEFH-like"/>
    <property type="match status" value="1"/>
</dbReference>
<accession>A0A5C8NFW0</accession>
<comment type="caution">
    <text evidence="1">The sequence shown here is derived from an EMBL/GenBank/DDBJ whole genome shotgun (WGS) entry which is preliminary data.</text>
</comment>
<sequence>MSQTDLLITLTAHERDSNNVTIAFTMGGKALEKGHSAEILLLSDAVHLASKGYADKIDIGEPFLPIKELLPAFLENGGKLKVCSACMKHNGVKESDLLDGAEIVTADYVVEAVMDAKKSLQLN</sequence>
<gene>
    <name evidence="1" type="ORF">FHP05_14925</name>
</gene>
<dbReference type="EMBL" id="VDUW01000017">
    <property type="protein sequence ID" value="TXL57813.1"/>
    <property type="molecule type" value="Genomic_DNA"/>
</dbReference>
<dbReference type="Pfam" id="PF02635">
    <property type="entry name" value="DsrE"/>
    <property type="match status" value="1"/>
</dbReference>
<evidence type="ECO:0000313" key="1">
    <source>
        <dbReference type="EMBL" id="TXL57813.1"/>
    </source>
</evidence>
<organism evidence="1 2">
    <name type="scientific">Cerasibacillus terrae</name>
    <dbReference type="NCBI Taxonomy" id="2498845"/>
    <lineage>
        <taxon>Bacteria</taxon>
        <taxon>Bacillati</taxon>
        <taxon>Bacillota</taxon>
        <taxon>Bacilli</taxon>
        <taxon>Bacillales</taxon>
        <taxon>Bacillaceae</taxon>
        <taxon>Cerasibacillus</taxon>
    </lineage>
</organism>
<dbReference type="Gene3D" id="3.40.1260.10">
    <property type="entry name" value="DsrEFH-like"/>
    <property type="match status" value="1"/>
</dbReference>
<dbReference type="InterPro" id="IPR003787">
    <property type="entry name" value="Sulphur_relay_DsrE/F-like"/>
</dbReference>
<proteinExistence type="predicted"/>